<reference evidence="1" key="1">
    <citation type="submission" date="2022-06" db="EMBL/GenBank/DDBJ databases">
        <authorList>
            <person name="Goudenege D."/>
            <person name="Le Roux F."/>
        </authorList>
    </citation>
    <scope>NUCLEOTIDE SEQUENCE</scope>
    <source>
        <strain evidence="1">12-063</strain>
    </source>
</reference>
<comment type="caution">
    <text evidence="1">The sequence shown here is derived from an EMBL/GenBank/DDBJ whole genome shotgun (WGS) entry which is preliminary data.</text>
</comment>
<sequence>MCGVALSSCVLELICSHYVLYESHMRHYLSKILHKISTEMDNVSEYFVYFRVKKHH</sequence>
<proteinExistence type="predicted"/>
<accession>A0ABM9FJ22</accession>
<name>A0ABM9FJ22_9VIBR</name>
<organism evidence="1 2">
    <name type="scientific">Vibrio aestuarianus</name>
    <dbReference type="NCBI Taxonomy" id="28171"/>
    <lineage>
        <taxon>Bacteria</taxon>
        <taxon>Pseudomonadati</taxon>
        <taxon>Pseudomonadota</taxon>
        <taxon>Gammaproteobacteria</taxon>
        <taxon>Vibrionales</taxon>
        <taxon>Vibrionaceae</taxon>
        <taxon>Vibrio</taxon>
    </lineage>
</organism>
<protein>
    <submittedName>
        <fullName evidence="1">Uncharacterized protein</fullName>
    </submittedName>
</protein>
<evidence type="ECO:0000313" key="1">
    <source>
        <dbReference type="EMBL" id="CAH8197167.1"/>
    </source>
</evidence>
<evidence type="ECO:0000313" key="2">
    <source>
        <dbReference type="Proteomes" id="UP001152658"/>
    </source>
</evidence>
<gene>
    <name evidence="1" type="ORF">VAE063_1010154</name>
</gene>
<keyword evidence="2" id="KW-1185">Reference proteome</keyword>
<dbReference type="Proteomes" id="UP001152658">
    <property type="component" value="Unassembled WGS sequence"/>
</dbReference>
<dbReference type="EMBL" id="CALYLK010000002">
    <property type="protein sequence ID" value="CAH8197167.1"/>
    <property type="molecule type" value="Genomic_DNA"/>
</dbReference>